<sequence>MRYFSSSSSDLNTQVPFCTGGTELGSFKLQFLWIFEYFCAGDNLRGGRDRESTCSKLYSGEELRFLPLMTVNNNCVSKCHKPYLKIPVSEMLTLLPFEQETWQRNAQSSSGVNRCLSSLQQAANRKVWVYLLPPARVRVNVQHPRPHPWEKAAARRKNNKYSRNNYSLLLHTVSWVLGKRIGKEILKLLYKEQCQMSVASLEGCETCGEAPAALQEDRSCQDRALQGAGCACQPLPRSSRVHFGSWEVPPWEGTEIVAPPCSCECFCQRRALRWGLREKFNARSSLQSGNLKAHGEFSSLLRVPALKMANNGLEQLRCLSGGFANLTVQQIKAGFWKIFSDVTLKQESWEGSSTEKQALRGKVWLKGDAKNEQQQGALKRAASISTCWVAGVAVQCCLSRDQAGVFRRYNFVSSSAGGDEGSPQTQPVRAVSVLSILSTPALSEIIRCAHMGCPASMWKGTGLMVAASSSMLIISERLAYLMYLGGEEAGLDSKVAEFNLLLSRITFTRGAECAGIAPLRLPLALWMPGSRRMGKDEK</sequence>
<reference evidence="2" key="1">
    <citation type="journal article" date="2013" name="Nat. Genet.">
        <title>The duck genome and transcriptome provide insight into an avian influenza virus reservoir species.</title>
        <authorList>
            <person name="Huang Y."/>
            <person name="Li Y."/>
            <person name="Burt D.W."/>
            <person name="Chen H."/>
            <person name="Zhang Y."/>
            <person name="Qian W."/>
            <person name="Kim H."/>
            <person name="Gan S."/>
            <person name="Zhao Y."/>
            <person name="Li J."/>
            <person name="Yi K."/>
            <person name="Feng H."/>
            <person name="Zhu P."/>
            <person name="Li B."/>
            <person name="Liu Q."/>
            <person name="Fairley S."/>
            <person name="Magor K.E."/>
            <person name="Du Z."/>
            <person name="Hu X."/>
            <person name="Goodman L."/>
            <person name="Tafer H."/>
            <person name="Vignal A."/>
            <person name="Lee T."/>
            <person name="Kim K.W."/>
            <person name="Sheng Z."/>
            <person name="An Y."/>
            <person name="Searle S."/>
            <person name="Herrero J."/>
            <person name="Groenen M.A."/>
            <person name="Crooijmans R.P."/>
            <person name="Faraut T."/>
            <person name="Cai Q."/>
            <person name="Webster R.G."/>
            <person name="Aldridge J.R."/>
            <person name="Warren W.C."/>
            <person name="Bartschat S."/>
            <person name="Kehr S."/>
            <person name="Marz M."/>
            <person name="Stadler P.F."/>
            <person name="Smith J."/>
            <person name="Kraus R.H."/>
            <person name="Zhao Y."/>
            <person name="Ren L."/>
            <person name="Fei J."/>
            <person name="Morisson M."/>
            <person name="Kaiser P."/>
            <person name="Griffin D.K."/>
            <person name="Rao M."/>
            <person name="Pitel F."/>
            <person name="Wang J."/>
            <person name="Li N."/>
        </authorList>
    </citation>
    <scope>NUCLEOTIDE SEQUENCE [LARGE SCALE GENOMIC DNA]</scope>
</reference>
<evidence type="ECO:0000313" key="1">
    <source>
        <dbReference type="EMBL" id="EOA99683.1"/>
    </source>
</evidence>
<evidence type="ECO:0000313" key="2">
    <source>
        <dbReference type="Proteomes" id="UP000296049"/>
    </source>
</evidence>
<name>R0L283_ANAPL</name>
<dbReference type="Proteomes" id="UP000296049">
    <property type="component" value="Unassembled WGS sequence"/>
</dbReference>
<dbReference type="AlphaFoldDB" id="R0L283"/>
<dbReference type="EMBL" id="KB743291">
    <property type="protein sequence ID" value="EOA99683.1"/>
    <property type="molecule type" value="Genomic_DNA"/>
</dbReference>
<protein>
    <submittedName>
        <fullName evidence="1">Uncharacterized protein</fullName>
    </submittedName>
</protein>
<organism evidence="1 2">
    <name type="scientific">Anas platyrhynchos</name>
    <name type="common">Mallard</name>
    <name type="synonym">Anas boschas</name>
    <dbReference type="NCBI Taxonomy" id="8839"/>
    <lineage>
        <taxon>Eukaryota</taxon>
        <taxon>Metazoa</taxon>
        <taxon>Chordata</taxon>
        <taxon>Craniata</taxon>
        <taxon>Vertebrata</taxon>
        <taxon>Euteleostomi</taxon>
        <taxon>Archelosauria</taxon>
        <taxon>Archosauria</taxon>
        <taxon>Dinosauria</taxon>
        <taxon>Saurischia</taxon>
        <taxon>Theropoda</taxon>
        <taxon>Coelurosauria</taxon>
        <taxon>Aves</taxon>
        <taxon>Neognathae</taxon>
        <taxon>Galloanserae</taxon>
        <taxon>Anseriformes</taxon>
        <taxon>Anatidae</taxon>
        <taxon>Anatinae</taxon>
        <taxon>Anas</taxon>
    </lineage>
</organism>
<proteinExistence type="predicted"/>
<keyword evidence="2" id="KW-1185">Reference proteome</keyword>
<gene>
    <name evidence="1" type="ORF">Anapl_06326</name>
</gene>
<accession>R0L283</accession>